<organism evidence="1 2">
    <name type="scientific">Gambusia affinis</name>
    <name type="common">Western mosquitofish</name>
    <name type="synonym">Heterandria affinis</name>
    <dbReference type="NCBI Taxonomy" id="33528"/>
    <lineage>
        <taxon>Eukaryota</taxon>
        <taxon>Metazoa</taxon>
        <taxon>Chordata</taxon>
        <taxon>Craniata</taxon>
        <taxon>Vertebrata</taxon>
        <taxon>Euteleostomi</taxon>
        <taxon>Actinopterygii</taxon>
        <taxon>Neopterygii</taxon>
        <taxon>Teleostei</taxon>
        <taxon>Neoteleostei</taxon>
        <taxon>Acanthomorphata</taxon>
        <taxon>Ovalentaria</taxon>
        <taxon>Atherinomorphae</taxon>
        <taxon>Cyprinodontiformes</taxon>
        <taxon>Poeciliidae</taxon>
        <taxon>Poeciliinae</taxon>
        <taxon>Gambusia</taxon>
    </lineage>
</organism>
<evidence type="ECO:0000313" key="2">
    <source>
        <dbReference type="Proteomes" id="UP000250572"/>
    </source>
</evidence>
<comment type="caution">
    <text evidence="1">The sequence shown here is derived from an EMBL/GenBank/DDBJ whole genome shotgun (WGS) entry which is preliminary data.</text>
</comment>
<dbReference type="InterPro" id="IPR013783">
    <property type="entry name" value="Ig-like_fold"/>
</dbReference>
<keyword evidence="2" id="KW-1185">Reference proteome</keyword>
<sequence length="228" mass="24771">MVAAQDMFTSTSEIALTAAEEVQHLTKKIGENVTFDLGAQDLKHDDQVVWSHGAGSSVIYDVSIGEDQEVDQLRRFHLSLRTGSLTIHALSAGDSDVYLGQIINGRGSRKLFNLTVEGRFPGLVCQSFSFTQHMKRTAEFMTEPVPSGTVWFCPVPSGSIQFCLVLSGSVRHSKPSSLLRYGSLEQRAEVILELASAPFFLTESISSLAFSALGLVLIWSASASDITL</sequence>
<protein>
    <recommendedName>
        <fullName evidence="3">Immunoglobulin subtype domain-containing protein</fullName>
    </recommendedName>
</protein>
<dbReference type="EMBL" id="NHOQ01000533">
    <property type="protein sequence ID" value="PWA29830.1"/>
    <property type="molecule type" value="Genomic_DNA"/>
</dbReference>
<evidence type="ECO:0008006" key="3">
    <source>
        <dbReference type="Google" id="ProtNLM"/>
    </source>
</evidence>
<dbReference type="InterPro" id="IPR036179">
    <property type="entry name" value="Ig-like_dom_sf"/>
</dbReference>
<name>A0A315W1J4_GAMAF</name>
<evidence type="ECO:0000313" key="1">
    <source>
        <dbReference type="EMBL" id="PWA29830.1"/>
    </source>
</evidence>
<dbReference type="AlphaFoldDB" id="A0A315W1J4"/>
<dbReference type="SUPFAM" id="SSF48726">
    <property type="entry name" value="Immunoglobulin"/>
    <property type="match status" value="1"/>
</dbReference>
<accession>A0A315W1J4</accession>
<reference evidence="1 2" key="1">
    <citation type="journal article" date="2018" name="G3 (Bethesda)">
        <title>A High-Quality Reference Genome for the Invasive Mosquitofish Gambusia affinis Using a Chicago Library.</title>
        <authorList>
            <person name="Hoffberg S.L."/>
            <person name="Troendle N.J."/>
            <person name="Glenn T.C."/>
            <person name="Mahmud O."/>
            <person name="Louha S."/>
            <person name="Chalopin D."/>
            <person name="Bennetzen J.L."/>
            <person name="Mauricio R."/>
        </authorList>
    </citation>
    <scope>NUCLEOTIDE SEQUENCE [LARGE SCALE GENOMIC DNA]</scope>
    <source>
        <strain evidence="1">NE01/NJP1002.9</strain>
        <tissue evidence="1">Muscle</tissue>
    </source>
</reference>
<gene>
    <name evidence="1" type="ORF">CCH79_00019522</name>
</gene>
<proteinExistence type="predicted"/>
<dbReference type="Gene3D" id="2.60.40.10">
    <property type="entry name" value="Immunoglobulins"/>
    <property type="match status" value="1"/>
</dbReference>
<dbReference type="Proteomes" id="UP000250572">
    <property type="component" value="Unassembled WGS sequence"/>
</dbReference>